<dbReference type="InterPro" id="IPR003598">
    <property type="entry name" value="Ig_sub2"/>
</dbReference>
<dbReference type="SMART" id="SM00409">
    <property type="entry name" value="IG"/>
    <property type="match status" value="6"/>
</dbReference>
<dbReference type="InterPro" id="IPR013783">
    <property type="entry name" value="Ig-like_fold"/>
</dbReference>
<dbReference type="InterPro" id="IPR036179">
    <property type="entry name" value="Ig-like_dom_sf"/>
</dbReference>
<gene>
    <name evidence="3" type="ORF">H4Q32_022144</name>
</gene>
<feature type="domain" description="Ig-like" evidence="2">
    <location>
        <begin position="241"/>
        <end position="334"/>
    </location>
</feature>
<feature type="domain" description="Ig-like" evidence="2">
    <location>
        <begin position="147"/>
        <end position="235"/>
    </location>
</feature>
<dbReference type="InterPro" id="IPR003599">
    <property type="entry name" value="Ig_sub"/>
</dbReference>
<dbReference type="EMBL" id="JACTAM010000010">
    <property type="protein sequence ID" value="KAI2659649.1"/>
    <property type="molecule type" value="Genomic_DNA"/>
</dbReference>
<organism evidence="3 4">
    <name type="scientific">Labeo rohita</name>
    <name type="common">Indian major carp</name>
    <name type="synonym">Cyprinus rohita</name>
    <dbReference type="NCBI Taxonomy" id="84645"/>
    <lineage>
        <taxon>Eukaryota</taxon>
        <taxon>Metazoa</taxon>
        <taxon>Chordata</taxon>
        <taxon>Craniata</taxon>
        <taxon>Vertebrata</taxon>
        <taxon>Euteleostomi</taxon>
        <taxon>Actinopterygii</taxon>
        <taxon>Neopterygii</taxon>
        <taxon>Teleostei</taxon>
        <taxon>Ostariophysi</taxon>
        <taxon>Cypriniformes</taxon>
        <taxon>Cyprinidae</taxon>
        <taxon>Labeoninae</taxon>
        <taxon>Labeonini</taxon>
        <taxon>Labeo</taxon>
    </lineage>
</organism>
<dbReference type="PANTHER" id="PTHR10075">
    <property type="entry name" value="BASIGIN RELATED"/>
    <property type="match status" value="1"/>
</dbReference>
<feature type="domain" description="Ig-like" evidence="2">
    <location>
        <begin position="430"/>
        <end position="519"/>
    </location>
</feature>
<dbReference type="SMART" id="SM00408">
    <property type="entry name" value="IGc2"/>
    <property type="match status" value="6"/>
</dbReference>
<keyword evidence="4" id="KW-1185">Reference proteome</keyword>
<dbReference type="PANTHER" id="PTHR10075:SF51">
    <property type="entry name" value="CELL ADHESION MOLECULE DSCAM"/>
    <property type="match status" value="1"/>
</dbReference>
<comment type="caution">
    <text evidence="3">The sequence shown here is derived from an EMBL/GenBank/DDBJ whole genome shotgun (WGS) entry which is preliminary data.</text>
</comment>
<accession>A0ABQ8M9V0</accession>
<proteinExistence type="predicted"/>
<reference evidence="3 4" key="1">
    <citation type="submission" date="2022-01" db="EMBL/GenBank/DDBJ databases">
        <title>A high-quality chromosome-level genome assembly of rohu carp, Labeo rohita.</title>
        <authorList>
            <person name="Arick M.A. II"/>
            <person name="Hsu C.-Y."/>
            <person name="Magbanua Z."/>
            <person name="Pechanova O."/>
            <person name="Grover C."/>
            <person name="Miller E."/>
            <person name="Thrash A."/>
            <person name="Ezzel L."/>
            <person name="Alam S."/>
            <person name="Benzie J."/>
            <person name="Hamilton M."/>
            <person name="Karsi A."/>
            <person name="Lawrence M.L."/>
            <person name="Peterson D.G."/>
        </authorList>
    </citation>
    <scope>NUCLEOTIDE SEQUENCE [LARGE SCALE GENOMIC DNA]</scope>
    <source>
        <strain evidence="4">BAU-BD-2019</strain>
        <tissue evidence="3">Blood</tissue>
    </source>
</reference>
<dbReference type="Pfam" id="PF13927">
    <property type="entry name" value="Ig_3"/>
    <property type="match status" value="1"/>
</dbReference>
<feature type="domain" description="Ig-like" evidence="2">
    <location>
        <begin position="338"/>
        <end position="426"/>
    </location>
</feature>
<evidence type="ECO:0000313" key="3">
    <source>
        <dbReference type="EMBL" id="KAI2659649.1"/>
    </source>
</evidence>
<dbReference type="SUPFAM" id="SSF48726">
    <property type="entry name" value="Immunoglobulin"/>
    <property type="match status" value="6"/>
</dbReference>
<evidence type="ECO:0000313" key="4">
    <source>
        <dbReference type="Proteomes" id="UP000830375"/>
    </source>
</evidence>
<evidence type="ECO:0000256" key="1">
    <source>
        <dbReference type="ARBA" id="ARBA00023319"/>
    </source>
</evidence>
<keyword evidence="1" id="KW-0393">Immunoglobulin domain</keyword>
<dbReference type="PROSITE" id="PS50835">
    <property type="entry name" value="IG_LIKE"/>
    <property type="match status" value="5"/>
</dbReference>
<dbReference type="Proteomes" id="UP000830375">
    <property type="component" value="Unassembled WGS sequence"/>
</dbReference>
<sequence>MPAGPQICGARFLITSTGALYILDVQKEDELFNYRCMTRHRYTSETRQSNSARLFVPAPAILDGFEKREVMASHRVELPCKASGHPAPKYRWLKNNRPLESDSRFRQSVTGLLIERAQPSDTGSYVCEVWNSYGNAEVIGRLTVKEPLKVVVSPRKVKGSVGSQVSLTCSVTGSDEYELSWYRNGDKINTGANVRMNGINKENLVMDGMAKSDGGVYQCFARKAKMSAQDFVQVILEDGTPKILSAFSEKVVGPNEFVSLTCHVKGTPQPAVTWTLDDDVIMKDSRHRIGHSITAEGNVVSYLNISHTQVRDSGVYRCTCNNSAGTVSYQARINVRGPADIRPMKNLTAIAGRDMYIHCHVIGYPYYSIKWFKNSNLLPFNDRQRAFENNGTLKLLNVQKELDEGEYSCHVLVQPQLFKNQSVHVTVKVPPFIQPFEFPRYSIGHRVFVPCVVRSGDLPISITWEKDGKPINASLGVTIDNIDFTSSMRISNLQRVHNGTYTCIAQNDAAVVKYQSQLIVRVPPRFKVQPQDQDGIYGAGVPQFQPIALNSGFRVQLLGNGSLLIKHVLEEDAGYYLCKVSNDVGADVSKSMYLNVKSKKQYYTDIHDDRFDGSLSSS</sequence>
<name>A0ABQ8M9V0_LABRO</name>
<feature type="domain" description="Ig-like" evidence="2">
    <location>
        <begin position="59"/>
        <end position="143"/>
    </location>
</feature>
<dbReference type="Pfam" id="PF07679">
    <property type="entry name" value="I-set"/>
    <property type="match status" value="4"/>
</dbReference>
<protein>
    <recommendedName>
        <fullName evidence="2">Ig-like domain-containing protein</fullName>
    </recommendedName>
</protein>
<dbReference type="CDD" id="cd20958">
    <property type="entry name" value="IgI_5_Dscam"/>
    <property type="match status" value="1"/>
</dbReference>
<dbReference type="Gene3D" id="2.60.40.10">
    <property type="entry name" value="Immunoglobulins"/>
    <property type="match status" value="7"/>
</dbReference>
<evidence type="ECO:0000259" key="2">
    <source>
        <dbReference type="PROSITE" id="PS50835"/>
    </source>
</evidence>
<dbReference type="InterPro" id="IPR013098">
    <property type="entry name" value="Ig_I-set"/>
</dbReference>
<dbReference type="InterPro" id="IPR007110">
    <property type="entry name" value="Ig-like_dom"/>
</dbReference>